<evidence type="ECO:0000313" key="2">
    <source>
        <dbReference type="Proteomes" id="UP001161276"/>
    </source>
</evidence>
<gene>
    <name evidence="1" type="ORF">N5K24_20700</name>
</gene>
<evidence type="ECO:0000313" key="1">
    <source>
        <dbReference type="EMBL" id="MDH2052835.1"/>
    </source>
</evidence>
<organism evidence="1 2">
    <name type="scientific">Achromobacter marplatensis</name>
    <dbReference type="NCBI Taxonomy" id="470868"/>
    <lineage>
        <taxon>Bacteria</taxon>
        <taxon>Pseudomonadati</taxon>
        <taxon>Pseudomonadota</taxon>
        <taxon>Betaproteobacteria</taxon>
        <taxon>Burkholderiales</taxon>
        <taxon>Alcaligenaceae</taxon>
        <taxon>Achromobacter</taxon>
    </lineage>
</organism>
<accession>A0AA43B2C2</accession>
<name>A0AA43B2C2_9BURK</name>
<proteinExistence type="predicted"/>
<comment type="caution">
    <text evidence="1">The sequence shown here is derived from an EMBL/GenBank/DDBJ whole genome shotgun (WGS) entry which is preliminary data.</text>
</comment>
<dbReference type="Proteomes" id="UP001161276">
    <property type="component" value="Unassembled WGS sequence"/>
</dbReference>
<dbReference type="AlphaFoldDB" id="A0AA43B2C2"/>
<sequence length="84" mass="9501">MDRDEFLALMISTPAPVPNLNSWDTVLVIYASYLEKIASKLDEKDLGLLVASGAMFYRALRQADDARLQAVERWDEGRSAARKR</sequence>
<protein>
    <submittedName>
        <fullName evidence="1">Uncharacterized protein</fullName>
    </submittedName>
</protein>
<reference evidence="1" key="1">
    <citation type="submission" date="2022-09" db="EMBL/GenBank/DDBJ databases">
        <title>Intensive care unit water sources are persistently colonized with multi-drug resistant bacteria and are the site of extensive horizontal gene transfer of antibiotic resistance genes.</title>
        <authorList>
            <person name="Diorio-Toth L."/>
        </authorList>
    </citation>
    <scope>NUCLEOTIDE SEQUENCE</scope>
    <source>
        <strain evidence="1">GD03676</strain>
    </source>
</reference>
<dbReference type="EMBL" id="JAOCKG010000009">
    <property type="protein sequence ID" value="MDH2052835.1"/>
    <property type="molecule type" value="Genomic_DNA"/>
</dbReference>
<dbReference type="RefSeq" id="WP_280028318.1">
    <property type="nucleotide sequence ID" value="NZ_JAOCKG010000009.1"/>
</dbReference>